<name>A0A0M2SMU5_9BACI</name>
<evidence type="ECO:0000256" key="6">
    <source>
        <dbReference type="ARBA" id="ARBA00023110"/>
    </source>
</evidence>
<keyword evidence="7 11" id="KW-0472">Membrane</keyword>
<dbReference type="InterPro" id="IPR046357">
    <property type="entry name" value="PPIase_dom_sf"/>
</dbReference>
<dbReference type="PANTHER" id="PTHR47245:SF1">
    <property type="entry name" value="FOLDASE PROTEIN PRSA"/>
    <property type="match status" value="1"/>
</dbReference>
<feature type="domain" description="PpiC" evidence="13">
    <location>
        <begin position="137"/>
        <end position="227"/>
    </location>
</feature>
<dbReference type="HAMAP" id="MF_01145">
    <property type="entry name" value="Foldase_PrsA"/>
    <property type="match status" value="1"/>
</dbReference>
<comment type="similarity">
    <text evidence="3 11">Belongs to the PrsA family.</text>
</comment>
<dbReference type="PROSITE" id="PS01096">
    <property type="entry name" value="PPIC_PPIASE_1"/>
    <property type="match status" value="1"/>
</dbReference>
<dbReference type="InterPro" id="IPR050245">
    <property type="entry name" value="PrsA_foldase"/>
</dbReference>
<evidence type="ECO:0000256" key="12">
    <source>
        <dbReference type="SAM" id="Coils"/>
    </source>
</evidence>
<dbReference type="GO" id="GO:0006457">
    <property type="term" value="P:protein folding"/>
    <property type="evidence" value="ECO:0007669"/>
    <property type="project" value="UniProtKB-UniRule"/>
</dbReference>
<keyword evidence="5 11" id="KW-0732">Signal</keyword>
<accession>A0A0M2SMU5</accession>
<protein>
    <recommendedName>
        <fullName evidence="11">Foldase protein PrsA</fullName>
        <ecNumber evidence="11">5.2.1.8</ecNumber>
    </recommendedName>
</protein>
<evidence type="ECO:0000256" key="9">
    <source>
        <dbReference type="ARBA" id="ARBA00023235"/>
    </source>
</evidence>
<evidence type="ECO:0000313" key="14">
    <source>
        <dbReference type="EMBL" id="KKK35994.1"/>
    </source>
</evidence>
<dbReference type="OrthoDB" id="14196at2"/>
<evidence type="ECO:0000256" key="7">
    <source>
        <dbReference type="ARBA" id="ARBA00023136"/>
    </source>
</evidence>
<evidence type="ECO:0000259" key="13">
    <source>
        <dbReference type="PROSITE" id="PS50198"/>
    </source>
</evidence>
<comment type="caution">
    <text evidence="14">The sequence shown here is derived from an EMBL/GenBank/DDBJ whole genome shotgun (WGS) entry which is preliminary data.</text>
</comment>
<evidence type="ECO:0000256" key="4">
    <source>
        <dbReference type="ARBA" id="ARBA00022475"/>
    </source>
</evidence>
<gene>
    <name evidence="11 14" type="primary">prsA</name>
    <name evidence="14" type="ORF">WQ57_21690</name>
</gene>
<evidence type="ECO:0000256" key="1">
    <source>
        <dbReference type="ARBA" id="ARBA00000971"/>
    </source>
</evidence>
<dbReference type="Pfam" id="PF13616">
    <property type="entry name" value="Rotamase_3"/>
    <property type="match status" value="1"/>
</dbReference>
<keyword evidence="6 11" id="KW-0697">Rotamase</keyword>
<comment type="subcellular location">
    <subcellularLocation>
        <location evidence="2 11">Cell membrane</location>
        <topology evidence="2 11">Lipid-anchor</topology>
    </subcellularLocation>
</comment>
<evidence type="ECO:0000256" key="10">
    <source>
        <dbReference type="ARBA" id="ARBA00023288"/>
    </source>
</evidence>
<dbReference type="InterPro" id="IPR000297">
    <property type="entry name" value="PPIase_PpiC"/>
</dbReference>
<comment type="function">
    <text evidence="11">Plays a major role in protein secretion by helping the post-translocational extracellular folding of several secreted proteins.</text>
</comment>
<dbReference type="EC" id="5.2.1.8" evidence="11"/>
<dbReference type="SUPFAM" id="SSF54534">
    <property type="entry name" value="FKBP-like"/>
    <property type="match status" value="1"/>
</dbReference>
<evidence type="ECO:0000256" key="11">
    <source>
        <dbReference type="HAMAP-Rule" id="MF_01145"/>
    </source>
</evidence>
<keyword evidence="15" id="KW-1185">Reference proteome</keyword>
<keyword evidence="8 11" id="KW-0564">Palmitate</keyword>
<feature type="coiled-coil region" evidence="12">
    <location>
        <begin position="224"/>
        <end position="258"/>
    </location>
</feature>
<dbReference type="Proteomes" id="UP000034166">
    <property type="component" value="Unassembled WGS sequence"/>
</dbReference>
<organism evidence="14 15">
    <name type="scientific">Mesobacillus campisalis</name>
    <dbReference type="NCBI Taxonomy" id="1408103"/>
    <lineage>
        <taxon>Bacteria</taxon>
        <taxon>Bacillati</taxon>
        <taxon>Bacillota</taxon>
        <taxon>Bacilli</taxon>
        <taxon>Bacillales</taxon>
        <taxon>Bacillaceae</taxon>
        <taxon>Mesobacillus</taxon>
    </lineage>
</organism>
<evidence type="ECO:0000313" key="15">
    <source>
        <dbReference type="Proteomes" id="UP000034166"/>
    </source>
</evidence>
<dbReference type="Gene3D" id="3.10.50.40">
    <property type="match status" value="1"/>
</dbReference>
<dbReference type="GO" id="GO:0005886">
    <property type="term" value="C:plasma membrane"/>
    <property type="evidence" value="ECO:0007669"/>
    <property type="project" value="UniProtKB-SubCell"/>
</dbReference>
<dbReference type="GO" id="GO:0003755">
    <property type="term" value="F:peptidyl-prolyl cis-trans isomerase activity"/>
    <property type="evidence" value="ECO:0007669"/>
    <property type="project" value="UniProtKB-UniRule"/>
</dbReference>
<keyword evidence="10 11" id="KW-0449">Lipoprotein</keyword>
<evidence type="ECO:0000256" key="3">
    <source>
        <dbReference type="ARBA" id="ARBA00006071"/>
    </source>
</evidence>
<dbReference type="EMBL" id="LAYY01000048">
    <property type="protein sequence ID" value="KKK35994.1"/>
    <property type="molecule type" value="Genomic_DNA"/>
</dbReference>
<dbReference type="PANTHER" id="PTHR47245">
    <property type="entry name" value="PEPTIDYLPROLYL ISOMERASE"/>
    <property type="match status" value="1"/>
</dbReference>
<evidence type="ECO:0000256" key="2">
    <source>
        <dbReference type="ARBA" id="ARBA00004193"/>
    </source>
</evidence>
<keyword evidence="4 11" id="KW-1003">Cell membrane</keyword>
<keyword evidence="9 11" id="KW-0413">Isomerase</keyword>
<reference evidence="14 15" key="1">
    <citation type="submission" date="2015-04" db="EMBL/GenBank/DDBJ databases">
        <title>Taxonomic description and genome sequence of Bacillus campisalis sp. nov., a novel member of the genus Bacillus isolated from solar saltern.</title>
        <authorList>
            <person name="Mathan Kumar R."/>
            <person name="Kaur G."/>
            <person name="Kumar A."/>
            <person name="Singh N.K."/>
            <person name="Kaur N."/>
            <person name="Kumar N."/>
            <person name="Mayilraj S."/>
        </authorList>
    </citation>
    <scope>NUCLEOTIDE SEQUENCE [LARGE SCALE GENOMIC DNA]</scope>
    <source>
        <strain evidence="14 15">SA2-6</strain>
    </source>
</reference>
<dbReference type="RefSeq" id="WP_046525817.1">
    <property type="nucleotide sequence ID" value="NZ_LAYY01000048.1"/>
</dbReference>
<dbReference type="AlphaFoldDB" id="A0A0M2SMU5"/>
<dbReference type="PROSITE" id="PS50198">
    <property type="entry name" value="PPIC_PPIASE_2"/>
    <property type="match status" value="1"/>
</dbReference>
<proteinExistence type="inferred from homology"/>
<dbReference type="PROSITE" id="PS51257">
    <property type="entry name" value="PROKAR_LIPOPROTEIN"/>
    <property type="match status" value="1"/>
</dbReference>
<keyword evidence="12" id="KW-0175">Coiled coil</keyword>
<dbReference type="SUPFAM" id="SSF109998">
    <property type="entry name" value="Triger factor/SurA peptide-binding domain-like"/>
    <property type="match status" value="1"/>
</dbReference>
<evidence type="ECO:0000256" key="5">
    <source>
        <dbReference type="ARBA" id="ARBA00022729"/>
    </source>
</evidence>
<dbReference type="InterPro" id="IPR027304">
    <property type="entry name" value="Trigger_fact/SurA_dom_sf"/>
</dbReference>
<comment type="catalytic activity">
    <reaction evidence="1 11">
        <text>[protein]-peptidylproline (omega=180) = [protein]-peptidylproline (omega=0)</text>
        <dbReference type="Rhea" id="RHEA:16237"/>
        <dbReference type="Rhea" id="RHEA-COMP:10747"/>
        <dbReference type="Rhea" id="RHEA-COMP:10748"/>
        <dbReference type="ChEBI" id="CHEBI:83833"/>
        <dbReference type="ChEBI" id="CHEBI:83834"/>
        <dbReference type="EC" id="5.2.1.8"/>
    </reaction>
</comment>
<evidence type="ECO:0000256" key="8">
    <source>
        <dbReference type="ARBA" id="ARBA00023139"/>
    </source>
</evidence>
<sequence length="290" mass="32691">MNKWVLPLTLAGVLTLSACNGNETSEAVVESDAGNITKDELYEAMKEKVGEQTLQELLYSKVLGDKYEVSDDEVNKRVEELKTQLGDNFELVLQQNQLEDEDALRDFLKEQMLIEKAALKDVKVSEEEVKQRYEEYKPEIKASHILVEDEAKAKELKSQLDEGADFAELAKENSTDPGSAEKGGDLGFFGPGAMVPEFEEAAYALKVNEISDPVQSQHGWHIIKVTEKKEKESYEDMKEELEYELKLTKVDATQLQATLQDELKDANVKIKDKDLQGVMETPETPETPKQ</sequence>
<dbReference type="InterPro" id="IPR023058">
    <property type="entry name" value="PPIase_PpiC_CS"/>
</dbReference>
<dbReference type="PATRIC" id="fig|1408103.3.peg.4752"/>
<dbReference type="InterPro" id="IPR023059">
    <property type="entry name" value="Foldase_PrsA"/>
</dbReference>